<comment type="caution">
    <text evidence="2">The sequence shown here is derived from an EMBL/GenBank/DDBJ whole genome shotgun (WGS) entry which is preliminary data.</text>
</comment>
<dbReference type="RefSeq" id="WP_080021792.1">
    <property type="nucleotide sequence ID" value="NZ_LTAY01000020.1"/>
</dbReference>
<dbReference type="Proteomes" id="UP000191448">
    <property type="component" value="Unassembled WGS sequence"/>
</dbReference>
<reference evidence="2 3" key="1">
    <citation type="submission" date="2016-02" db="EMBL/GenBank/DDBJ databases">
        <title>Genome sequence of Clostridium thermobutyricum DSM 4928.</title>
        <authorList>
            <person name="Poehlein A."/>
            <person name="Daniel R."/>
        </authorList>
    </citation>
    <scope>NUCLEOTIDE SEQUENCE [LARGE SCALE GENOMIC DNA]</scope>
    <source>
        <strain evidence="2 3">DSM 4928</strain>
    </source>
</reference>
<dbReference type="NCBIfam" id="TIGR02862">
    <property type="entry name" value="spore_BofA"/>
    <property type="match status" value="1"/>
</dbReference>
<dbReference type="EMBL" id="LTAY01000020">
    <property type="protein sequence ID" value="OPX49948.1"/>
    <property type="molecule type" value="Genomic_DNA"/>
</dbReference>
<feature type="transmembrane region" description="Helical" evidence="1">
    <location>
        <begin position="30"/>
        <end position="52"/>
    </location>
</feature>
<protein>
    <submittedName>
        <fullName evidence="2">Sigma-K factor-processing regulatory protein BofA</fullName>
    </submittedName>
</protein>
<dbReference type="OrthoDB" id="1699162at2"/>
<accession>A0A1V4T085</accession>
<feature type="transmembrane region" description="Helical" evidence="1">
    <location>
        <begin position="58"/>
        <end position="81"/>
    </location>
</feature>
<name>A0A1V4T085_9CLOT</name>
<evidence type="ECO:0000313" key="3">
    <source>
        <dbReference type="Proteomes" id="UP000191448"/>
    </source>
</evidence>
<dbReference type="InterPro" id="IPR010001">
    <property type="entry name" value="BofA"/>
</dbReference>
<organism evidence="2 3">
    <name type="scientific">Clostridium thermobutyricum DSM 4928</name>
    <dbReference type="NCBI Taxonomy" id="1121339"/>
    <lineage>
        <taxon>Bacteria</taxon>
        <taxon>Bacillati</taxon>
        <taxon>Bacillota</taxon>
        <taxon>Clostridia</taxon>
        <taxon>Eubacteriales</taxon>
        <taxon>Clostridiaceae</taxon>
        <taxon>Clostridium</taxon>
    </lineage>
</organism>
<evidence type="ECO:0000313" key="2">
    <source>
        <dbReference type="EMBL" id="OPX49948.1"/>
    </source>
</evidence>
<proteinExistence type="predicted"/>
<dbReference type="Pfam" id="PF07441">
    <property type="entry name" value="BofA"/>
    <property type="match status" value="1"/>
</dbReference>
<evidence type="ECO:0000256" key="1">
    <source>
        <dbReference type="SAM" id="Phobius"/>
    </source>
</evidence>
<keyword evidence="1" id="KW-0472">Membrane</keyword>
<keyword evidence="1" id="KW-0812">Transmembrane</keyword>
<feature type="transmembrane region" description="Helical" evidence="1">
    <location>
        <begin position="6"/>
        <end position="23"/>
    </location>
</feature>
<keyword evidence="1" id="KW-1133">Transmembrane helix</keyword>
<dbReference type="AlphaFoldDB" id="A0A1V4T085"/>
<gene>
    <name evidence="2" type="primary">bofA</name>
    <name evidence="2" type="ORF">CLTHE_04290</name>
</gene>
<sequence>MDAGLFVYGIIGLIILYVIIKLLKWPIKLLLNGIIGVILLYVVNLLGAGFGIHIGINIVTSLIAGIFGIPGVIVMILFNFFV</sequence>